<evidence type="ECO:0000313" key="3">
    <source>
        <dbReference type="Proteomes" id="UP000317494"/>
    </source>
</evidence>
<proteinExistence type="predicted"/>
<comment type="caution">
    <text evidence="2">The sequence shown here is derived from an EMBL/GenBank/DDBJ whole genome shotgun (WGS) entry which is preliminary data.</text>
</comment>
<keyword evidence="3" id="KW-1185">Reference proteome</keyword>
<sequence length="108" mass="12073">MYSRRKFPYTKTKADEKIRRLSKSTQVVLRVEGEQDPTPRLAEEANDTNNGDEGAEGVDAATAVSIEEETARRKAKVSLQGPHVWSTRYYGSSGEWQAPAWKVQGLGF</sequence>
<protein>
    <submittedName>
        <fullName evidence="2">Uncharacterized protein</fullName>
    </submittedName>
</protein>
<evidence type="ECO:0000313" key="2">
    <source>
        <dbReference type="EMBL" id="TPX43346.1"/>
    </source>
</evidence>
<dbReference type="AlphaFoldDB" id="A0A507CW04"/>
<name>A0A507CW04_9FUNG</name>
<organism evidence="2 3">
    <name type="scientific">Synchytrium endobioticum</name>
    <dbReference type="NCBI Taxonomy" id="286115"/>
    <lineage>
        <taxon>Eukaryota</taxon>
        <taxon>Fungi</taxon>
        <taxon>Fungi incertae sedis</taxon>
        <taxon>Chytridiomycota</taxon>
        <taxon>Chytridiomycota incertae sedis</taxon>
        <taxon>Chytridiomycetes</taxon>
        <taxon>Synchytriales</taxon>
        <taxon>Synchytriaceae</taxon>
        <taxon>Synchytrium</taxon>
    </lineage>
</organism>
<feature type="region of interest" description="Disordered" evidence="1">
    <location>
        <begin position="31"/>
        <end position="56"/>
    </location>
</feature>
<gene>
    <name evidence="2" type="ORF">SeMB42_g04750</name>
</gene>
<reference evidence="2 3" key="1">
    <citation type="journal article" date="2019" name="Sci. Rep.">
        <title>Comparative genomics of chytrid fungi reveal insights into the obligate biotrophic and pathogenic lifestyle of Synchytrium endobioticum.</title>
        <authorList>
            <person name="van de Vossenberg B.T.L.H."/>
            <person name="Warris S."/>
            <person name="Nguyen H.D.T."/>
            <person name="van Gent-Pelzer M.P.E."/>
            <person name="Joly D.L."/>
            <person name="van de Geest H.C."/>
            <person name="Bonants P.J.M."/>
            <person name="Smith D.S."/>
            <person name="Levesque C.A."/>
            <person name="van der Lee T.A.J."/>
        </authorList>
    </citation>
    <scope>NUCLEOTIDE SEQUENCE [LARGE SCALE GENOMIC DNA]</scope>
    <source>
        <strain evidence="2 3">MB42</strain>
    </source>
</reference>
<evidence type="ECO:0000256" key="1">
    <source>
        <dbReference type="SAM" id="MobiDB-lite"/>
    </source>
</evidence>
<dbReference type="VEuPathDB" id="FungiDB:SeMB42_g04750"/>
<accession>A0A507CW04</accession>
<dbReference type="Proteomes" id="UP000317494">
    <property type="component" value="Unassembled WGS sequence"/>
</dbReference>
<dbReference type="EMBL" id="QEAN01000202">
    <property type="protein sequence ID" value="TPX43346.1"/>
    <property type="molecule type" value="Genomic_DNA"/>
</dbReference>